<keyword evidence="1" id="KW-1133">Transmembrane helix</keyword>
<dbReference type="OrthoDB" id="66453at2"/>
<keyword evidence="1" id="KW-0812">Transmembrane</keyword>
<sequence length="134" mass="14446">MATSVPARRGASASRVFLWLVLVALLALGTLLTGLAIRNNPLESDAAQGGVSKWLFLQQCQEKLAEQLPKGFTLVFAPPVERVNGTRLQTGGGWVHESVITVRGPDGDARARYQCLYDKTKKATEITGLAPITQ</sequence>
<organism evidence="2 3">
    <name type="scientific">Deinococcus yavapaiensis KR-236</name>
    <dbReference type="NCBI Taxonomy" id="694435"/>
    <lineage>
        <taxon>Bacteria</taxon>
        <taxon>Thermotogati</taxon>
        <taxon>Deinococcota</taxon>
        <taxon>Deinococci</taxon>
        <taxon>Deinococcales</taxon>
        <taxon>Deinococcaceae</taxon>
        <taxon>Deinococcus</taxon>
    </lineage>
</organism>
<protein>
    <submittedName>
        <fullName evidence="2">Uncharacterized protein</fullName>
    </submittedName>
</protein>
<reference evidence="2 3" key="1">
    <citation type="submission" date="2018-06" db="EMBL/GenBank/DDBJ databases">
        <title>Genomic Encyclopedia of Type Strains, Phase IV (KMG-IV): sequencing the most valuable type-strain genomes for metagenomic binning, comparative biology and taxonomic classification.</title>
        <authorList>
            <person name="Goeker M."/>
        </authorList>
    </citation>
    <scope>NUCLEOTIDE SEQUENCE [LARGE SCALE GENOMIC DNA]</scope>
    <source>
        <strain evidence="2 3">DSM 18048</strain>
    </source>
</reference>
<dbReference type="EMBL" id="QJSX01000003">
    <property type="protein sequence ID" value="PYE55229.1"/>
    <property type="molecule type" value="Genomic_DNA"/>
</dbReference>
<gene>
    <name evidence="2" type="ORF">DES52_10359</name>
</gene>
<name>A0A318SL42_9DEIO</name>
<dbReference type="AlphaFoldDB" id="A0A318SL42"/>
<evidence type="ECO:0000313" key="2">
    <source>
        <dbReference type="EMBL" id="PYE55229.1"/>
    </source>
</evidence>
<keyword evidence="3" id="KW-1185">Reference proteome</keyword>
<evidence type="ECO:0000313" key="3">
    <source>
        <dbReference type="Proteomes" id="UP000248326"/>
    </source>
</evidence>
<comment type="caution">
    <text evidence="2">The sequence shown here is derived from an EMBL/GenBank/DDBJ whole genome shotgun (WGS) entry which is preliminary data.</text>
</comment>
<evidence type="ECO:0000256" key="1">
    <source>
        <dbReference type="SAM" id="Phobius"/>
    </source>
</evidence>
<keyword evidence="1" id="KW-0472">Membrane</keyword>
<proteinExistence type="predicted"/>
<accession>A0A318SL42</accession>
<feature type="transmembrane region" description="Helical" evidence="1">
    <location>
        <begin position="16"/>
        <end position="37"/>
    </location>
</feature>
<dbReference type="RefSeq" id="WP_110885593.1">
    <property type="nucleotide sequence ID" value="NZ_QJSX01000003.1"/>
</dbReference>
<dbReference type="Proteomes" id="UP000248326">
    <property type="component" value="Unassembled WGS sequence"/>
</dbReference>